<reference evidence="1 2" key="1">
    <citation type="submission" date="2018-03" db="EMBL/GenBank/DDBJ databases">
        <title>Ahniella affigens gen. nov., sp. nov., a gammaproteobacterium isolated from sandy soil near a stream.</title>
        <authorList>
            <person name="Ko Y."/>
            <person name="Kim J.-H."/>
        </authorList>
    </citation>
    <scope>NUCLEOTIDE SEQUENCE [LARGE SCALE GENOMIC DNA]</scope>
    <source>
        <strain evidence="1 2">D13</strain>
    </source>
</reference>
<organism evidence="1 2">
    <name type="scientific">Ahniella affigens</name>
    <dbReference type="NCBI Taxonomy" id="2021234"/>
    <lineage>
        <taxon>Bacteria</taxon>
        <taxon>Pseudomonadati</taxon>
        <taxon>Pseudomonadota</taxon>
        <taxon>Gammaproteobacteria</taxon>
        <taxon>Lysobacterales</taxon>
        <taxon>Rhodanobacteraceae</taxon>
        <taxon>Ahniella</taxon>
    </lineage>
</organism>
<sequence length="512" mass="53809">MRPDRRKFIRETLYAALGGASLYSALGNVQLVQAATRTGGYVFSDYKALVCVFLYGGNDAFNTIVPYTQSNYNSFFNAGGVRPLLALPRAGLHALNDPLATSADGIQYALHNSMPELAALFNQANSPCAIMANVGTLVGPVTQAQYVNGSTPLPPQLYSHADQAAYWQSSPPTNTPATGWGGRICDMVASANPPNIPIMSSLNGEDAFIRGDVVNGYVMNADGATTINLPYDDQNLLDAAFDSLQTAGAQANMLERSYANAIRHSQATATIVNGALNNAGVPSFASFFVNAGGLGDQLRTTARLIYAAHNNLTGYAGLKRQVFFVNAGGYDTHGGQLPQHADLLGQLSRALTGFYNALNSISIPGGTLARAATAFTASDFGRTMTGNGQTITEAGTDHGWSSHQFVVGGGVIGGRFYGNGCGFSGAASNYGLVMPSLINPTTPFGVPSPNKNDPGDGNGRMIPTTSTEQYAATLARWFGLDHGDISLIFPSLSNFSASSHYNPATNYLGFLS</sequence>
<name>A0A2P1PVF3_9GAMM</name>
<dbReference type="EMBL" id="CP027860">
    <property type="protein sequence ID" value="AVP98831.1"/>
    <property type="molecule type" value="Genomic_DNA"/>
</dbReference>
<dbReference type="AlphaFoldDB" id="A0A2P1PVF3"/>
<accession>A0A2P1PVF3</accession>
<dbReference type="Proteomes" id="UP000241074">
    <property type="component" value="Chromosome"/>
</dbReference>
<evidence type="ECO:0008006" key="3">
    <source>
        <dbReference type="Google" id="ProtNLM"/>
    </source>
</evidence>
<gene>
    <name evidence="1" type="ORF">C7S18_17310</name>
</gene>
<dbReference type="OrthoDB" id="9779968at2"/>
<reference evidence="1 2" key="2">
    <citation type="submission" date="2018-03" db="EMBL/GenBank/DDBJ databases">
        <authorList>
            <person name="Keele B.F."/>
        </authorList>
    </citation>
    <scope>NUCLEOTIDE SEQUENCE [LARGE SCALE GENOMIC DNA]</scope>
    <source>
        <strain evidence="1 2">D13</strain>
    </source>
</reference>
<dbReference type="InterPro" id="IPR010869">
    <property type="entry name" value="DUF1501"/>
</dbReference>
<proteinExistence type="predicted"/>
<dbReference type="PANTHER" id="PTHR43737">
    <property type="entry name" value="BLL7424 PROTEIN"/>
    <property type="match status" value="1"/>
</dbReference>
<dbReference type="RefSeq" id="WP_106892750.1">
    <property type="nucleotide sequence ID" value="NZ_CP027860.1"/>
</dbReference>
<evidence type="ECO:0000313" key="2">
    <source>
        <dbReference type="Proteomes" id="UP000241074"/>
    </source>
</evidence>
<dbReference type="KEGG" id="xba:C7S18_17310"/>
<keyword evidence="2" id="KW-1185">Reference proteome</keyword>
<dbReference type="Pfam" id="PF07394">
    <property type="entry name" value="DUF1501"/>
    <property type="match status" value="1"/>
</dbReference>
<protein>
    <recommendedName>
        <fullName evidence="3">DUF1501 domain-containing protein</fullName>
    </recommendedName>
</protein>
<dbReference type="PANTHER" id="PTHR43737:SF1">
    <property type="entry name" value="DUF1501 DOMAIN-CONTAINING PROTEIN"/>
    <property type="match status" value="1"/>
</dbReference>
<evidence type="ECO:0000313" key="1">
    <source>
        <dbReference type="EMBL" id="AVP98831.1"/>
    </source>
</evidence>